<dbReference type="AlphaFoldDB" id="A1D9V6"/>
<evidence type="ECO:0000313" key="2">
    <source>
        <dbReference type="Proteomes" id="UP000006702"/>
    </source>
</evidence>
<dbReference type="Proteomes" id="UP000006702">
    <property type="component" value="Unassembled WGS sequence"/>
</dbReference>
<organism evidence="1 2">
    <name type="scientific">Neosartorya fischeri (strain ATCC 1020 / DSM 3700 / CBS 544.65 / FGSC A1164 / JCM 1740 / NRRL 181 / WB 181)</name>
    <name type="common">Aspergillus fischerianus</name>
    <dbReference type="NCBI Taxonomy" id="331117"/>
    <lineage>
        <taxon>Eukaryota</taxon>
        <taxon>Fungi</taxon>
        <taxon>Dikarya</taxon>
        <taxon>Ascomycota</taxon>
        <taxon>Pezizomycotina</taxon>
        <taxon>Eurotiomycetes</taxon>
        <taxon>Eurotiomycetidae</taxon>
        <taxon>Eurotiales</taxon>
        <taxon>Aspergillaceae</taxon>
        <taxon>Aspergillus</taxon>
        <taxon>Aspergillus subgen. Fumigati</taxon>
    </lineage>
</organism>
<dbReference type="OMA" id="NGIRICY"/>
<dbReference type="HOGENOM" id="CLU_1012261_0_0_1"/>
<dbReference type="RefSeq" id="XP_001262484.1">
    <property type="nucleotide sequence ID" value="XM_001262483.1"/>
</dbReference>
<dbReference type="KEGG" id="nfi:NFIA_030190"/>
<dbReference type="GeneID" id="4589117"/>
<dbReference type="EMBL" id="DS027693">
    <property type="protein sequence ID" value="EAW20587.1"/>
    <property type="molecule type" value="Genomic_DNA"/>
</dbReference>
<sequence>MDILVELARGIGYTVNDTTLYNTDIVFIIDEAQMIYYDNGFWLDFVKTQSGSRFGPRICIFSSYGSAEAGPSEAAVGTPLAYLGPKQRVSITPSKLEFAPKISLFYNRAEFDDVVNRACTDPIRPLRLELSARDIIFTMTNGHPGSVESVLNLVSQVYHPQLKHGTIEAVTQEHIMSLLEDEDRLFQHLKDTLVQRSFIKWRDLTVEAADILREVLANGSVSQDLTNNGIRICYEKGWLHTEPLSWDDKDIRCVFPTHLHAKYAHDPQFHNVGSN</sequence>
<accession>A1D9V6</accession>
<dbReference type="eggNOG" id="ENOG502T5DI">
    <property type="taxonomic scope" value="Eukaryota"/>
</dbReference>
<name>A1D9V6_NEOFI</name>
<evidence type="ECO:0000313" key="1">
    <source>
        <dbReference type="EMBL" id="EAW20587.1"/>
    </source>
</evidence>
<dbReference type="VEuPathDB" id="FungiDB:NFIA_030190"/>
<reference evidence="2" key="1">
    <citation type="journal article" date="2008" name="PLoS Genet.">
        <title>Genomic islands in the pathogenic filamentous fungus Aspergillus fumigatus.</title>
        <authorList>
            <person name="Fedorova N.D."/>
            <person name="Khaldi N."/>
            <person name="Joardar V.S."/>
            <person name="Maiti R."/>
            <person name="Amedeo P."/>
            <person name="Anderson M.J."/>
            <person name="Crabtree J."/>
            <person name="Silva J.C."/>
            <person name="Badger J.H."/>
            <person name="Albarraq A."/>
            <person name="Angiuoli S."/>
            <person name="Bussey H."/>
            <person name="Bowyer P."/>
            <person name="Cotty P.J."/>
            <person name="Dyer P.S."/>
            <person name="Egan A."/>
            <person name="Galens K."/>
            <person name="Fraser-Liggett C.M."/>
            <person name="Haas B.J."/>
            <person name="Inman J.M."/>
            <person name="Kent R."/>
            <person name="Lemieux S."/>
            <person name="Malavazi I."/>
            <person name="Orvis J."/>
            <person name="Roemer T."/>
            <person name="Ronning C.M."/>
            <person name="Sundaram J.P."/>
            <person name="Sutton G."/>
            <person name="Turner G."/>
            <person name="Venter J.C."/>
            <person name="White O.R."/>
            <person name="Whitty B.R."/>
            <person name="Youngman P."/>
            <person name="Wolfe K.H."/>
            <person name="Goldman G.H."/>
            <person name="Wortman J.R."/>
            <person name="Jiang B."/>
            <person name="Denning D.W."/>
            <person name="Nierman W.C."/>
        </authorList>
    </citation>
    <scope>NUCLEOTIDE SEQUENCE [LARGE SCALE GENOMIC DNA]</scope>
    <source>
        <strain evidence="2">ATCC 1020 / DSM 3700 / CBS 544.65 / FGSC A1164 / JCM 1740 / NRRL 181 / WB 181</strain>
    </source>
</reference>
<gene>
    <name evidence="1" type="ORF">NFIA_030190</name>
</gene>
<keyword evidence="2" id="KW-1185">Reference proteome</keyword>
<dbReference type="OrthoDB" id="2364732at2759"/>
<protein>
    <submittedName>
        <fullName evidence="1">Uncharacterized protein</fullName>
    </submittedName>
</protein>
<proteinExistence type="predicted"/>